<comment type="caution">
    <text evidence="8">The sequence shown here is derived from an EMBL/GenBank/DDBJ whole genome shotgun (WGS) entry which is preliminary data.</text>
</comment>
<feature type="domain" description="Glucosamine/galactosamine-6-phosphate isomerase" evidence="7">
    <location>
        <begin position="11"/>
        <end position="230"/>
    </location>
</feature>
<evidence type="ECO:0000256" key="5">
    <source>
        <dbReference type="ARBA" id="ARBA00022801"/>
    </source>
</evidence>
<dbReference type="Pfam" id="PF01182">
    <property type="entry name" value="Glucosamine_iso"/>
    <property type="match status" value="1"/>
</dbReference>
<dbReference type="PANTHER" id="PTHR11054:SF0">
    <property type="entry name" value="6-PHOSPHOGLUCONOLACTONASE"/>
    <property type="match status" value="1"/>
</dbReference>
<dbReference type="FunFam" id="3.40.50.1360:FF:000005">
    <property type="entry name" value="6-phosphogluconolactonase"/>
    <property type="match status" value="1"/>
</dbReference>
<evidence type="ECO:0000313" key="8">
    <source>
        <dbReference type="EMBL" id="KAK3088319.1"/>
    </source>
</evidence>
<dbReference type="InterPro" id="IPR005900">
    <property type="entry name" value="6-phosphogluconolactonase_DevB"/>
</dbReference>
<comment type="similarity">
    <text evidence="3 6">Belongs to the glucosamine/galactosamine-6-phosphate isomerase family. 6-phosphogluconolactonase subfamily.</text>
</comment>
<dbReference type="EMBL" id="VSWD01000011">
    <property type="protein sequence ID" value="KAK3088319.1"/>
    <property type="molecule type" value="Genomic_DNA"/>
</dbReference>
<dbReference type="InterPro" id="IPR039104">
    <property type="entry name" value="6PGL"/>
</dbReference>
<dbReference type="CDD" id="cd01400">
    <property type="entry name" value="6PGL"/>
    <property type="match status" value="1"/>
</dbReference>
<dbReference type="PANTHER" id="PTHR11054">
    <property type="entry name" value="6-PHOSPHOGLUCONOLACTONASE"/>
    <property type="match status" value="1"/>
</dbReference>
<dbReference type="GO" id="GO:0006098">
    <property type="term" value="P:pentose-phosphate shunt"/>
    <property type="evidence" value="ECO:0007669"/>
    <property type="project" value="InterPro"/>
</dbReference>
<dbReference type="InterPro" id="IPR037171">
    <property type="entry name" value="NagB/RpiA_transferase-like"/>
</dbReference>
<organism evidence="8 9">
    <name type="scientific">Pinctada imbricata</name>
    <name type="common">Atlantic pearl-oyster</name>
    <name type="synonym">Pinctada martensii</name>
    <dbReference type="NCBI Taxonomy" id="66713"/>
    <lineage>
        <taxon>Eukaryota</taxon>
        <taxon>Metazoa</taxon>
        <taxon>Spiralia</taxon>
        <taxon>Lophotrochozoa</taxon>
        <taxon>Mollusca</taxon>
        <taxon>Bivalvia</taxon>
        <taxon>Autobranchia</taxon>
        <taxon>Pteriomorphia</taxon>
        <taxon>Pterioida</taxon>
        <taxon>Pterioidea</taxon>
        <taxon>Pteriidae</taxon>
        <taxon>Pinctada</taxon>
    </lineage>
</organism>
<reference evidence="8" key="1">
    <citation type="submission" date="2019-08" db="EMBL/GenBank/DDBJ databases">
        <title>The improved chromosome-level genome for the pearl oyster Pinctada fucata martensii using PacBio sequencing and Hi-C.</title>
        <authorList>
            <person name="Zheng Z."/>
        </authorList>
    </citation>
    <scope>NUCLEOTIDE SEQUENCE</scope>
    <source>
        <strain evidence="8">ZZ-2019</strain>
        <tissue evidence="8">Adductor muscle</tissue>
    </source>
</reference>
<dbReference type="EC" id="3.1.1.31" evidence="4 6"/>
<sequence>MAAPIVEVLENDTDVANRLCDIVIDHANKAIESDGFFAVGFSGGSLVKFLCAGLPTRKTDWAKWRIFFCDERHVSYDDPECTYAQYRKGLEGKVTLTEDSNIFPINPNVSVEKAAEEYVQKVRKVFPGNDLPSFHLLLLGMGPDGHTCSLFPGHQLLKETERMYAAISDSPKPPPCRITMTYPVINNCKCAIFASCGAGKADILQRVLEGNEADPLPAASVRPTKGDVMWLLDKAAAAKLKSCL</sequence>
<dbReference type="SUPFAM" id="SSF100950">
    <property type="entry name" value="NagB/RpiA/CoA transferase-like"/>
    <property type="match status" value="1"/>
</dbReference>
<evidence type="ECO:0000256" key="6">
    <source>
        <dbReference type="RuleBase" id="RU365095"/>
    </source>
</evidence>
<evidence type="ECO:0000256" key="2">
    <source>
        <dbReference type="ARBA" id="ARBA00004961"/>
    </source>
</evidence>
<evidence type="ECO:0000313" key="9">
    <source>
        <dbReference type="Proteomes" id="UP001186944"/>
    </source>
</evidence>
<dbReference type="Proteomes" id="UP001186944">
    <property type="component" value="Unassembled WGS sequence"/>
</dbReference>
<dbReference type="InterPro" id="IPR006148">
    <property type="entry name" value="Glc/Gal-6P_isomerase"/>
</dbReference>
<dbReference type="GO" id="GO:0005975">
    <property type="term" value="P:carbohydrate metabolic process"/>
    <property type="evidence" value="ECO:0007669"/>
    <property type="project" value="UniProtKB-UniRule"/>
</dbReference>
<protein>
    <recommendedName>
        <fullName evidence="4 6">6-phosphogluconolactonase</fullName>
        <shortName evidence="6">6PGL</shortName>
        <ecNumber evidence="4 6">3.1.1.31</ecNumber>
    </recommendedName>
</protein>
<comment type="catalytic activity">
    <reaction evidence="1 6">
        <text>6-phospho-D-glucono-1,5-lactone + H2O = 6-phospho-D-gluconate + H(+)</text>
        <dbReference type="Rhea" id="RHEA:12556"/>
        <dbReference type="ChEBI" id="CHEBI:15377"/>
        <dbReference type="ChEBI" id="CHEBI:15378"/>
        <dbReference type="ChEBI" id="CHEBI:57955"/>
        <dbReference type="ChEBI" id="CHEBI:58759"/>
        <dbReference type="EC" id="3.1.1.31"/>
    </reaction>
</comment>
<name>A0AA89BZE2_PINIB</name>
<keyword evidence="9" id="KW-1185">Reference proteome</keyword>
<dbReference type="NCBIfam" id="TIGR01198">
    <property type="entry name" value="pgl"/>
    <property type="match status" value="1"/>
</dbReference>
<dbReference type="GO" id="GO:0017057">
    <property type="term" value="F:6-phosphogluconolactonase activity"/>
    <property type="evidence" value="ECO:0007669"/>
    <property type="project" value="UniProtKB-UniRule"/>
</dbReference>
<keyword evidence="5 6" id="KW-0378">Hydrolase</keyword>
<dbReference type="Gene3D" id="3.40.50.1360">
    <property type="match status" value="1"/>
</dbReference>
<evidence type="ECO:0000259" key="7">
    <source>
        <dbReference type="Pfam" id="PF01182"/>
    </source>
</evidence>
<evidence type="ECO:0000256" key="3">
    <source>
        <dbReference type="ARBA" id="ARBA00010662"/>
    </source>
</evidence>
<comment type="pathway">
    <text evidence="2 6">Carbohydrate degradation; pentose phosphate pathway; D-ribulose 5-phosphate from D-glucose 6-phosphate (oxidative stage): step 2/3.</text>
</comment>
<evidence type="ECO:0000256" key="4">
    <source>
        <dbReference type="ARBA" id="ARBA00013198"/>
    </source>
</evidence>
<accession>A0AA89BZE2</accession>
<gene>
    <name evidence="8" type="ORF">FSP39_017427</name>
</gene>
<evidence type="ECO:0000256" key="1">
    <source>
        <dbReference type="ARBA" id="ARBA00000832"/>
    </source>
</evidence>
<proteinExistence type="inferred from homology"/>
<dbReference type="AlphaFoldDB" id="A0AA89BZE2"/>
<comment type="function">
    <text evidence="6">Hydrolysis of 6-phosphogluconolactone to 6-phosphogluconate.</text>
</comment>